<gene>
    <name evidence="1" type="ORF">Ctob_004861</name>
</gene>
<organism evidence="1 2">
    <name type="scientific">Chrysochromulina tobinii</name>
    <dbReference type="NCBI Taxonomy" id="1460289"/>
    <lineage>
        <taxon>Eukaryota</taxon>
        <taxon>Haptista</taxon>
        <taxon>Haptophyta</taxon>
        <taxon>Prymnesiophyceae</taxon>
        <taxon>Prymnesiales</taxon>
        <taxon>Chrysochromulinaceae</taxon>
        <taxon>Chrysochromulina</taxon>
    </lineage>
</organism>
<comment type="caution">
    <text evidence="1">The sequence shown here is derived from an EMBL/GenBank/DDBJ whole genome shotgun (WGS) entry which is preliminary data.</text>
</comment>
<reference evidence="2" key="1">
    <citation type="journal article" date="2015" name="PLoS Genet.">
        <title>Genome Sequence and Transcriptome Analyses of Chrysochromulina tobin: Metabolic Tools for Enhanced Algal Fitness in the Prominent Order Prymnesiales (Haptophyceae).</title>
        <authorList>
            <person name="Hovde B.T."/>
            <person name="Deodato C.R."/>
            <person name="Hunsperger H.M."/>
            <person name="Ryken S.A."/>
            <person name="Yost W."/>
            <person name="Jha R.K."/>
            <person name="Patterson J."/>
            <person name="Monnat R.J. Jr."/>
            <person name="Barlow S.B."/>
            <person name="Starkenburg S.R."/>
            <person name="Cattolico R.A."/>
        </authorList>
    </citation>
    <scope>NUCLEOTIDE SEQUENCE</scope>
    <source>
        <strain evidence="2">CCMP291</strain>
    </source>
</reference>
<protein>
    <submittedName>
        <fullName evidence="1">Uncharacterized protein</fullName>
    </submittedName>
</protein>
<dbReference type="AlphaFoldDB" id="A0A0M0JV15"/>
<dbReference type="Proteomes" id="UP000037460">
    <property type="component" value="Unassembled WGS sequence"/>
</dbReference>
<keyword evidence="2" id="KW-1185">Reference proteome</keyword>
<accession>A0A0M0JV15</accession>
<dbReference type="EMBL" id="JWZX01002320">
    <property type="protein sequence ID" value="KOO29963.1"/>
    <property type="molecule type" value="Genomic_DNA"/>
</dbReference>
<evidence type="ECO:0000313" key="2">
    <source>
        <dbReference type="Proteomes" id="UP000037460"/>
    </source>
</evidence>
<evidence type="ECO:0000313" key="1">
    <source>
        <dbReference type="EMBL" id="KOO29963.1"/>
    </source>
</evidence>
<sequence>MSVELTAITLYGMLSSAIGSITTTAFEKSSICGCGSAVSGVNFVIASFVSGGSSGVGAVSGAPAAPAAARATSL</sequence>
<proteinExistence type="predicted"/>
<name>A0A0M0JV15_9EUKA</name>